<dbReference type="OrthoDB" id="16824at2759"/>
<protein>
    <submittedName>
        <fullName evidence="1">Uncharacterized protein</fullName>
    </submittedName>
</protein>
<dbReference type="Proteomes" id="UP000230750">
    <property type="component" value="Unassembled WGS sequence"/>
</dbReference>
<accession>A0A2G8L3D7</accession>
<comment type="caution">
    <text evidence="1">The sequence shown here is derived from an EMBL/GenBank/DDBJ whole genome shotgun (WGS) entry which is preliminary data.</text>
</comment>
<sequence length="133" mass="15166">MICEVFIEDENFIPVPQQLDDGRCSDMQAEVGTNVTLYCEFCAKMRYNETSLEWKKWIKNGNGIGDWVPVEELDIKGTSYRTERKELSNCGLSSSLNPDPDCQTETDSVGSFLYIDVVTEEIMLVQSLCLFTR</sequence>
<name>A0A2G8L3D7_STIJA</name>
<keyword evidence="2" id="KW-1185">Reference proteome</keyword>
<gene>
    <name evidence="1" type="ORF">BSL78_08306</name>
</gene>
<dbReference type="AlphaFoldDB" id="A0A2G8L3D7"/>
<evidence type="ECO:0000313" key="1">
    <source>
        <dbReference type="EMBL" id="PIK54784.1"/>
    </source>
</evidence>
<dbReference type="EMBL" id="MRZV01000234">
    <property type="protein sequence ID" value="PIK54784.1"/>
    <property type="molecule type" value="Genomic_DNA"/>
</dbReference>
<evidence type="ECO:0000313" key="2">
    <source>
        <dbReference type="Proteomes" id="UP000230750"/>
    </source>
</evidence>
<proteinExistence type="predicted"/>
<reference evidence="1 2" key="1">
    <citation type="journal article" date="2017" name="PLoS Biol.">
        <title>The sea cucumber genome provides insights into morphological evolution and visceral regeneration.</title>
        <authorList>
            <person name="Zhang X."/>
            <person name="Sun L."/>
            <person name="Yuan J."/>
            <person name="Sun Y."/>
            <person name="Gao Y."/>
            <person name="Zhang L."/>
            <person name="Li S."/>
            <person name="Dai H."/>
            <person name="Hamel J.F."/>
            <person name="Liu C."/>
            <person name="Yu Y."/>
            <person name="Liu S."/>
            <person name="Lin W."/>
            <person name="Guo K."/>
            <person name="Jin S."/>
            <person name="Xu P."/>
            <person name="Storey K.B."/>
            <person name="Huan P."/>
            <person name="Zhang T."/>
            <person name="Zhou Y."/>
            <person name="Zhang J."/>
            <person name="Lin C."/>
            <person name="Li X."/>
            <person name="Xing L."/>
            <person name="Huo D."/>
            <person name="Sun M."/>
            <person name="Wang L."/>
            <person name="Mercier A."/>
            <person name="Li F."/>
            <person name="Yang H."/>
            <person name="Xiang J."/>
        </authorList>
    </citation>
    <scope>NUCLEOTIDE SEQUENCE [LARGE SCALE GENOMIC DNA]</scope>
    <source>
        <strain evidence="1">Shaxun</strain>
        <tissue evidence="1">Muscle</tissue>
    </source>
</reference>
<organism evidence="1 2">
    <name type="scientific">Stichopus japonicus</name>
    <name type="common">Sea cucumber</name>
    <dbReference type="NCBI Taxonomy" id="307972"/>
    <lineage>
        <taxon>Eukaryota</taxon>
        <taxon>Metazoa</taxon>
        <taxon>Echinodermata</taxon>
        <taxon>Eleutherozoa</taxon>
        <taxon>Echinozoa</taxon>
        <taxon>Holothuroidea</taxon>
        <taxon>Aspidochirotacea</taxon>
        <taxon>Aspidochirotida</taxon>
        <taxon>Stichopodidae</taxon>
        <taxon>Apostichopus</taxon>
    </lineage>
</organism>